<evidence type="ECO:0000313" key="2">
    <source>
        <dbReference type="Proteomes" id="UP001459714"/>
    </source>
</evidence>
<dbReference type="EMBL" id="JBBYAK010000001">
    <property type="protein sequence ID" value="MEL3959133.1"/>
    <property type="molecule type" value="Genomic_DNA"/>
</dbReference>
<accession>A0ABU9K2V9</accession>
<keyword evidence="2" id="KW-1185">Reference proteome</keyword>
<sequence length="101" mass="12004">MIKDWNQIVCLWFLTVCSLADSVRLRSCKRIRLSSRWELSLKAEWNGQASSFMTFLLSPFAKVWAVWHTSAIDYKALIFNKPNLTLAKDMMKDYNKKYTWF</sequence>
<proteinExistence type="predicted"/>
<evidence type="ECO:0000313" key="1">
    <source>
        <dbReference type="EMBL" id="MEL3959133.1"/>
    </source>
</evidence>
<organism evidence="1 2">
    <name type="scientific">Caldifermentibacillus hisashii</name>
    <dbReference type="NCBI Taxonomy" id="996558"/>
    <lineage>
        <taxon>Bacteria</taxon>
        <taxon>Bacillati</taxon>
        <taxon>Bacillota</taxon>
        <taxon>Bacilli</taxon>
        <taxon>Bacillales</taxon>
        <taxon>Bacillaceae</taxon>
        <taxon>Caldifermentibacillus</taxon>
    </lineage>
</organism>
<dbReference type="RefSeq" id="WP_216405965.1">
    <property type="nucleotide sequence ID" value="NZ_CP155465.1"/>
</dbReference>
<dbReference type="Proteomes" id="UP001459714">
    <property type="component" value="Unassembled WGS sequence"/>
</dbReference>
<protein>
    <submittedName>
        <fullName evidence="1">Uncharacterized protein</fullName>
    </submittedName>
</protein>
<gene>
    <name evidence="1" type="ORF">NST17_18415</name>
</gene>
<name>A0ABU9K2V9_9BACI</name>
<comment type="caution">
    <text evidence="1">The sequence shown here is derived from an EMBL/GenBank/DDBJ whole genome shotgun (WGS) entry which is preliminary data.</text>
</comment>
<reference evidence="1 2" key="1">
    <citation type="submission" date="2024-03" db="EMBL/GenBank/DDBJ databases">
        <title>Bacilli Hybrid Assemblies.</title>
        <authorList>
            <person name="Kovac J."/>
        </authorList>
    </citation>
    <scope>NUCLEOTIDE SEQUENCE [LARGE SCALE GENOMIC DNA]</scope>
    <source>
        <strain evidence="1 2">FSL M8-0022</strain>
    </source>
</reference>